<feature type="compositionally biased region" description="Basic and acidic residues" evidence="1">
    <location>
        <begin position="89"/>
        <end position="104"/>
    </location>
</feature>
<feature type="compositionally biased region" description="Low complexity" evidence="1">
    <location>
        <begin position="125"/>
        <end position="136"/>
    </location>
</feature>
<feature type="compositionally biased region" description="Polar residues" evidence="1">
    <location>
        <begin position="137"/>
        <end position="156"/>
    </location>
</feature>
<comment type="caution">
    <text evidence="2">The sequence shown here is derived from an EMBL/GenBank/DDBJ whole genome shotgun (WGS) entry which is preliminary data.</text>
</comment>
<dbReference type="Proteomes" id="UP001220022">
    <property type="component" value="Unassembled WGS sequence"/>
</dbReference>
<keyword evidence="3" id="KW-1185">Reference proteome</keyword>
<dbReference type="RefSeq" id="WP_275812987.1">
    <property type="nucleotide sequence ID" value="NZ_BAAANM010000001.1"/>
</dbReference>
<feature type="compositionally biased region" description="Basic residues" evidence="1">
    <location>
        <begin position="108"/>
        <end position="124"/>
    </location>
</feature>
<protein>
    <submittedName>
        <fullName evidence="2">Uncharacterized protein</fullName>
    </submittedName>
</protein>
<reference evidence="2 3" key="1">
    <citation type="submission" date="2023-03" db="EMBL/GenBank/DDBJ databases">
        <title>Draft genome sequence of type strain Streptomyces ferralitis JCM 14344.</title>
        <authorList>
            <person name="Klaysubun C."/>
            <person name="Duangmal K."/>
        </authorList>
    </citation>
    <scope>NUCLEOTIDE SEQUENCE [LARGE SCALE GENOMIC DNA]</scope>
    <source>
        <strain evidence="2 3">JCM 14344</strain>
    </source>
</reference>
<name>A0ABT5YY90_9ACTN</name>
<feature type="compositionally biased region" description="Polar residues" evidence="1">
    <location>
        <begin position="70"/>
        <end position="81"/>
    </location>
</feature>
<evidence type="ECO:0000313" key="3">
    <source>
        <dbReference type="Proteomes" id="UP001220022"/>
    </source>
</evidence>
<proteinExistence type="predicted"/>
<evidence type="ECO:0000256" key="1">
    <source>
        <dbReference type="SAM" id="MobiDB-lite"/>
    </source>
</evidence>
<gene>
    <name evidence="2" type="ORF">P2L57_12745</name>
</gene>
<organism evidence="2 3">
    <name type="scientific">Streptantibioticus ferralitis</name>
    <dbReference type="NCBI Taxonomy" id="236510"/>
    <lineage>
        <taxon>Bacteria</taxon>
        <taxon>Bacillati</taxon>
        <taxon>Actinomycetota</taxon>
        <taxon>Actinomycetes</taxon>
        <taxon>Kitasatosporales</taxon>
        <taxon>Streptomycetaceae</taxon>
        <taxon>Streptantibioticus</taxon>
    </lineage>
</organism>
<accession>A0ABT5YY90</accession>
<evidence type="ECO:0000313" key="2">
    <source>
        <dbReference type="EMBL" id="MDF2256567.1"/>
    </source>
</evidence>
<sequence length="156" mass="15883">MTEAVNHVPGAPAVKGAVDGVLDTVGAVSPHARRVAAYAGVGLLGVAGLVEWPVAAAGAAVVWLTQSRPQHNGHTAAQQAGQRPKARKAQADRPRTKTAAERPTAKKTASKKTASKRTTARKPARTAAAARSRTSAQSGAPQRAQTSPSATSGQKT</sequence>
<dbReference type="EMBL" id="JARHTQ010000007">
    <property type="protein sequence ID" value="MDF2256567.1"/>
    <property type="molecule type" value="Genomic_DNA"/>
</dbReference>
<feature type="region of interest" description="Disordered" evidence="1">
    <location>
        <begin position="70"/>
        <end position="156"/>
    </location>
</feature>